<dbReference type="SMART" id="SM00255">
    <property type="entry name" value="TIR"/>
    <property type="match status" value="1"/>
</dbReference>
<dbReference type="SUPFAM" id="SSF48726">
    <property type="entry name" value="Immunoglobulin"/>
    <property type="match status" value="2"/>
</dbReference>
<evidence type="ECO:0000256" key="7">
    <source>
        <dbReference type="SAM" id="Phobius"/>
    </source>
</evidence>
<dbReference type="PANTHER" id="PTHR11890">
    <property type="entry name" value="INTERLEUKIN-1 RECEPTOR FAMILY MEMBER"/>
    <property type="match status" value="1"/>
</dbReference>
<gene>
    <name evidence="10" type="primary">il1rl2</name>
</gene>
<evidence type="ECO:0000259" key="9">
    <source>
        <dbReference type="PROSITE" id="PS50835"/>
    </source>
</evidence>
<name>A0AAY4BPP2_9TELE</name>
<accession>A0AAY4BPP2</accession>
<dbReference type="InterPro" id="IPR015621">
    <property type="entry name" value="IL-1_rcpt_fam"/>
</dbReference>
<sequence length="636" mass="71984">MIKDVIISRILIITMSVAQSPVRPAESPGTGDTFLRTWPASLFLFWRRFHTSLLKADQSRQEKTGAMTGPLADVDVAVLLLLLLLLTPRARAEDICHACVGHVVWLECNQDDESVNVSVTWRREGVLPFEEVPNTEIRGHDLWFLPAKSTHTGVYVCENGEELQNHVDLHVGTGPCPDVDAHSYAVLGTSHAIHCYQKHIFNVDPSAQVTWLKDCMPIQHSEKILRIPSVTEKDRGNYTCLLHFTMNGQNYTAAKTIQLRIDHTETVLRKPRVEYPGNVTQYVNLGSRVELTCVVRGKSLTMFWMYNNSLILTQQPIKKEYKEHGEVTHIISKVCKEHLNVPFVCVGENAAGRHEGKIQLIEADHSRFHSLVGLCVLSGLLAFAVWLCWSYRIDMVLVFRSLCPLVDKQQDDKSYDAYVSYPGDGQNVSKARTFALHVLPDVLEAHYGYRLFIRGRDAQLGEAVFDVVTKTLRKCRSLIIVLDESPMAKYTLADTDKSLKEDELIETQREVVPHNLNGTCGEMDTQRQMETHNSVEMATQAELEPLDLGGWKVGFERSVGIYEALVCSGLRVIIVQIGKGGGEEVLPPSLRLFTRNHKVLLWKTDIHNNIQTNQCGRFWKELRYEMPTVIKRNTYA</sequence>
<dbReference type="InterPro" id="IPR036179">
    <property type="entry name" value="Ig-like_dom_sf"/>
</dbReference>
<keyword evidence="7" id="KW-0472">Membrane</keyword>
<reference evidence="10" key="3">
    <citation type="submission" date="2025-09" db="UniProtKB">
        <authorList>
            <consortium name="Ensembl"/>
        </authorList>
    </citation>
    <scope>IDENTIFICATION</scope>
</reference>
<dbReference type="AlphaFoldDB" id="A0AAY4BPP2"/>
<keyword evidence="2" id="KW-0378">Hydrolase</keyword>
<dbReference type="GO" id="GO:0016787">
    <property type="term" value="F:hydrolase activity"/>
    <property type="evidence" value="ECO:0007669"/>
    <property type="project" value="UniProtKB-KW"/>
</dbReference>
<comment type="similarity">
    <text evidence="1">Belongs to the interleukin-1 receptor family.</text>
</comment>
<dbReference type="Proteomes" id="UP000694580">
    <property type="component" value="Chromosome 11"/>
</dbReference>
<feature type="domain" description="Ig-like" evidence="9">
    <location>
        <begin position="177"/>
        <end position="258"/>
    </location>
</feature>
<proteinExistence type="inferred from homology"/>
<dbReference type="SUPFAM" id="SSF52200">
    <property type="entry name" value="Toll/Interleukin receptor TIR domain"/>
    <property type="match status" value="1"/>
</dbReference>
<feature type="domain" description="Ig-like" evidence="9">
    <location>
        <begin position="271"/>
        <end position="359"/>
    </location>
</feature>
<dbReference type="Gene3D" id="3.40.50.10140">
    <property type="entry name" value="Toll/interleukin-1 receptor homology (TIR) domain"/>
    <property type="match status" value="1"/>
</dbReference>
<dbReference type="GeneTree" id="ENSGT01090000259985"/>
<dbReference type="InterPro" id="IPR007110">
    <property type="entry name" value="Ig-like_dom"/>
</dbReference>
<keyword evidence="6" id="KW-0393">Immunoglobulin domain</keyword>
<dbReference type="InterPro" id="IPR013783">
    <property type="entry name" value="Ig-like_fold"/>
</dbReference>
<keyword evidence="4" id="KW-1015">Disulfide bond</keyword>
<keyword evidence="7" id="KW-1133">Transmembrane helix</keyword>
<keyword evidence="11" id="KW-1185">Reference proteome</keyword>
<keyword evidence="7" id="KW-0812">Transmembrane</keyword>
<dbReference type="InterPro" id="IPR003599">
    <property type="entry name" value="Ig_sub"/>
</dbReference>
<evidence type="ECO:0000256" key="6">
    <source>
        <dbReference type="ARBA" id="ARBA00023319"/>
    </source>
</evidence>
<dbReference type="PROSITE" id="PS50835">
    <property type="entry name" value="IG_LIKE"/>
    <property type="match status" value="3"/>
</dbReference>
<dbReference type="GO" id="GO:0007165">
    <property type="term" value="P:signal transduction"/>
    <property type="evidence" value="ECO:0007669"/>
    <property type="project" value="InterPro"/>
</dbReference>
<feature type="transmembrane region" description="Helical" evidence="7">
    <location>
        <begin position="368"/>
        <end position="389"/>
    </location>
</feature>
<evidence type="ECO:0000313" key="11">
    <source>
        <dbReference type="Proteomes" id="UP000694580"/>
    </source>
</evidence>
<organism evidence="10 11">
    <name type="scientific">Denticeps clupeoides</name>
    <name type="common">denticle herring</name>
    <dbReference type="NCBI Taxonomy" id="299321"/>
    <lineage>
        <taxon>Eukaryota</taxon>
        <taxon>Metazoa</taxon>
        <taxon>Chordata</taxon>
        <taxon>Craniata</taxon>
        <taxon>Vertebrata</taxon>
        <taxon>Euteleostomi</taxon>
        <taxon>Actinopterygii</taxon>
        <taxon>Neopterygii</taxon>
        <taxon>Teleostei</taxon>
        <taxon>Clupei</taxon>
        <taxon>Clupeiformes</taxon>
        <taxon>Denticipitoidei</taxon>
        <taxon>Denticipitidae</taxon>
        <taxon>Denticeps</taxon>
    </lineage>
</organism>
<keyword evidence="3" id="KW-0520">NAD</keyword>
<evidence type="ECO:0000256" key="4">
    <source>
        <dbReference type="ARBA" id="ARBA00023157"/>
    </source>
</evidence>
<dbReference type="PRINTS" id="PR01537">
    <property type="entry name" value="INTRLKN1R1F"/>
</dbReference>
<dbReference type="Pfam" id="PF01582">
    <property type="entry name" value="TIR"/>
    <property type="match status" value="1"/>
</dbReference>
<dbReference type="Gene3D" id="2.60.40.10">
    <property type="entry name" value="Immunoglobulins"/>
    <property type="match status" value="3"/>
</dbReference>
<dbReference type="InterPro" id="IPR035897">
    <property type="entry name" value="Toll_tir_struct_dom_sf"/>
</dbReference>
<reference evidence="10 11" key="1">
    <citation type="submission" date="2020-06" db="EMBL/GenBank/DDBJ databases">
        <authorList>
            <consortium name="Wellcome Sanger Institute Data Sharing"/>
        </authorList>
    </citation>
    <scope>NUCLEOTIDE SEQUENCE [LARGE SCALE GENOMIC DNA]</scope>
</reference>
<evidence type="ECO:0000256" key="2">
    <source>
        <dbReference type="ARBA" id="ARBA00022801"/>
    </source>
</evidence>
<evidence type="ECO:0000256" key="5">
    <source>
        <dbReference type="ARBA" id="ARBA00023180"/>
    </source>
</evidence>
<evidence type="ECO:0000259" key="8">
    <source>
        <dbReference type="PROSITE" id="PS50104"/>
    </source>
</evidence>
<feature type="domain" description="TIR" evidence="8">
    <location>
        <begin position="413"/>
        <end position="626"/>
    </location>
</feature>
<dbReference type="SMART" id="SM00409">
    <property type="entry name" value="IG"/>
    <property type="match status" value="3"/>
</dbReference>
<dbReference type="PANTHER" id="PTHR11890:SF26">
    <property type="entry name" value="INTERLEUKIN-1 RECEPTOR TYPE 1"/>
    <property type="match status" value="1"/>
</dbReference>
<evidence type="ECO:0000256" key="1">
    <source>
        <dbReference type="ARBA" id="ARBA00009752"/>
    </source>
</evidence>
<dbReference type="Ensembl" id="ENSDCDT00010027471.1">
    <property type="protein sequence ID" value="ENSDCDP00010022949.1"/>
    <property type="gene ID" value="ENSDCDG00010013615.1"/>
</dbReference>
<feature type="domain" description="Ig-like" evidence="9">
    <location>
        <begin position="101"/>
        <end position="157"/>
    </location>
</feature>
<protein>
    <submittedName>
        <fullName evidence="10">Uncharacterized protein</fullName>
    </submittedName>
</protein>
<evidence type="ECO:0000256" key="3">
    <source>
        <dbReference type="ARBA" id="ARBA00023027"/>
    </source>
</evidence>
<dbReference type="InterPro" id="IPR000157">
    <property type="entry name" value="TIR_dom"/>
</dbReference>
<keyword evidence="5" id="KW-0325">Glycoprotein</keyword>
<reference evidence="10" key="2">
    <citation type="submission" date="2025-08" db="UniProtKB">
        <authorList>
            <consortium name="Ensembl"/>
        </authorList>
    </citation>
    <scope>IDENTIFICATION</scope>
</reference>
<dbReference type="PROSITE" id="PS50104">
    <property type="entry name" value="TIR"/>
    <property type="match status" value="1"/>
</dbReference>
<evidence type="ECO:0000313" key="10">
    <source>
        <dbReference type="Ensembl" id="ENSDCDP00010022949.1"/>
    </source>
</evidence>